<dbReference type="EMBL" id="WQMT02000002">
    <property type="protein sequence ID" value="KAG9225305.1"/>
    <property type="molecule type" value="Genomic_DNA"/>
</dbReference>
<evidence type="ECO:0000313" key="1">
    <source>
        <dbReference type="EMBL" id="KAG9225305.1"/>
    </source>
</evidence>
<sequence>MPPEPEYLRKGLEIEYLEDGYMRREVLATEEEADEIALQAIYDELDMAHIAVTRTLSVGTSIVWLEVKRMRYYNVPIPFNVSLIVEFANSEECTRFLHENMRKLKEQYLPAVDTDVGVIGDIMRAVVPIIDKHGSAEMNAARRGIPYSQFIDEYQPETQLVRHRGPNRRHDRPCYLTLHLSITSFCVSVIDCGSTVPANFPSWSSPFHSLNNIHFNFPSSAPHDCPDHDRTFHNDTDSLSFTVEATGIHGLTATNSVAQGNSITIKSGHRNVHVNLAGLHSVSFNINIISGDSYFGAIHGGNVGGRNNVNTFRISSPVGSRSPRSAWSLPHRHTPLLQ</sequence>
<dbReference type="Proteomes" id="UP000824881">
    <property type="component" value="Unassembled WGS sequence"/>
</dbReference>
<keyword evidence="2" id="KW-1185">Reference proteome</keyword>
<evidence type="ECO:0000313" key="2">
    <source>
        <dbReference type="Proteomes" id="UP000824881"/>
    </source>
</evidence>
<comment type="caution">
    <text evidence="1">The sequence shown here is derived from an EMBL/GenBank/DDBJ whole genome shotgun (WGS) entry which is preliminary data.</text>
</comment>
<accession>A0ACB7J4Y1</accession>
<organism evidence="1 2">
    <name type="scientific">Pleurotus cornucopiae</name>
    <name type="common">Cornucopia mushroom</name>
    <dbReference type="NCBI Taxonomy" id="5321"/>
    <lineage>
        <taxon>Eukaryota</taxon>
        <taxon>Fungi</taxon>
        <taxon>Dikarya</taxon>
        <taxon>Basidiomycota</taxon>
        <taxon>Agaricomycotina</taxon>
        <taxon>Agaricomycetes</taxon>
        <taxon>Agaricomycetidae</taxon>
        <taxon>Agaricales</taxon>
        <taxon>Pleurotineae</taxon>
        <taxon>Pleurotaceae</taxon>
        <taxon>Pleurotus</taxon>
    </lineage>
</organism>
<protein>
    <submittedName>
        <fullName evidence="1">Uncharacterized protein</fullName>
    </submittedName>
</protein>
<gene>
    <name evidence="1" type="ORF">CCMSSC00406_0009861</name>
</gene>
<reference evidence="1 2" key="1">
    <citation type="journal article" date="2021" name="Appl. Environ. Microbiol.">
        <title>Genetic linkage and physical mapping for an oyster mushroom Pleurotus cornucopiae and QTL analysis for the trait cap color.</title>
        <authorList>
            <person name="Zhang Y."/>
            <person name="Gao W."/>
            <person name="Sonnenberg A."/>
            <person name="Chen Q."/>
            <person name="Zhang J."/>
            <person name="Huang C."/>
        </authorList>
    </citation>
    <scope>NUCLEOTIDE SEQUENCE [LARGE SCALE GENOMIC DNA]</scope>
    <source>
        <strain evidence="1">CCMSSC00406</strain>
    </source>
</reference>
<name>A0ACB7J4Y1_PLECO</name>
<proteinExistence type="predicted"/>